<dbReference type="RefSeq" id="WP_129131506.1">
    <property type="nucleotide sequence ID" value="NZ_SDHW01000004.1"/>
</dbReference>
<dbReference type="EMBL" id="SDHW01000004">
    <property type="protein sequence ID" value="RXK59202.1"/>
    <property type="molecule type" value="Genomic_DNA"/>
</dbReference>
<gene>
    <name evidence="1" type="ORF">ESA94_13760</name>
</gene>
<dbReference type="AlphaFoldDB" id="A0A4Q1CGG1"/>
<reference evidence="1 2" key="1">
    <citation type="submission" date="2019-01" db="EMBL/GenBank/DDBJ databases">
        <title>Lacibacter sp. strain TTM-7.</title>
        <authorList>
            <person name="Chen W.-M."/>
        </authorList>
    </citation>
    <scope>NUCLEOTIDE SEQUENCE [LARGE SCALE GENOMIC DNA]</scope>
    <source>
        <strain evidence="1 2">TTM-7</strain>
    </source>
</reference>
<proteinExistence type="predicted"/>
<evidence type="ECO:0000313" key="1">
    <source>
        <dbReference type="EMBL" id="RXK59202.1"/>
    </source>
</evidence>
<accession>A0A4Q1CGG1</accession>
<dbReference type="OrthoDB" id="5066907at2"/>
<organism evidence="1 2">
    <name type="scientific">Lacibacter luteus</name>
    <dbReference type="NCBI Taxonomy" id="2508719"/>
    <lineage>
        <taxon>Bacteria</taxon>
        <taxon>Pseudomonadati</taxon>
        <taxon>Bacteroidota</taxon>
        <taxon>Chitinophagia</taxon>
        <taxon>Chitinophagales</taxon>
        <taxon>Chitinophagaceae</taxon>
        <taxon>Lacibacter</taxon>
    </lineage>
</organism>
<evidence type="ECO:0000313" key="2">
    <source>
        <dbReference type="Proteomes" id="UP000290204"/>
    </source>
</evidence>
<name>A0A4Q1CGG1_9BACT</name>
<dbReference type="Proteomes" id="UP000290204">
    <property type="component" value="Unassembled WGS sequence"/>
</dbReference>
<sequence>MNIKNYTSSVEAGKSMARIEELLVEIGATNINKQYQNKLCTGITFLLYDQQLQQTLPFHLKAQAEECFLILWKDVKRPRLDTKDQLQKQAAKTAWKILSDWTEIQCSMILLGQAKPLQMFLPFVYDMKTNETLFEKVATGKAKLLVG</sequence>
<protein>
    <submittedName>
        <fullName evidence="1">Uncharacterized protein</fullName>
    </submittedName>
</protein>
<keyword evidence="2" id="KW-1185">Reference proteome</keyword>
<comment type="caution">
    <text evidence="1">The sequence shown here is derived from an EMBL/GenBank/DDBJ whole genome shotgun (WGS) entry which is preliminary data.</text>
</comment>